<reference evidence="2" key="2">
    <citation type="submission" date="2020-11" db="EMBL/GenBank/DDBJ databases">
        <authorList>
            <person name="McCartney M.A."/>
            <person name="Auch B."/>
            <person name="Kono T."/>
            <person name="Mallez S."/>
            <person name="Becker A."/>
            <person name="Gohl D.M."/>
            <person name="Silverstein K.A.T."/>
            <person name="Koren S."/>
            <person name="Bechman K.B."/>
            <person name="Herman A."/>
            <person name="Abrahante J.E."/>
            <person name="Garbe J."/>
        </authorList>
    </citation>
    <scope>NUCLEOTIDE SEQUENCE</scope>
    <source>
        <strain evidence="2">Duluth1</strain>
        <tissue evidence="2">Whole animal</tissue>
    </source>
</reference>
<keyword evidence="3" id="KW-1185">Reference proteome</keyword>
<gene>
    <name evidence="2" type="ORF">DPMN_003966</name>
</gene>
<dbReference type="Proteomes" id="UP000828390">
    <property type="component" value="Unassembled WGS sequence"/>
</dbReference>
<proteinExistence type="predicted"/>
<feature type="region of interest" description="Disordered" evidence="1">
    <location>
        <begin position="206"/>
        <end position="227"/>
    </location>
</feature>
<feature type="compositionally biased region" description="Low complexity" evidence="1">
    <location>
        <begin position="90"/>
        <end position="102"/>
    </location>
</feature>
<dbReference type="EMBL" id="JAIWYP010000001">
    <property type="protein sequence ID" value="KAH3880054.1"/>
    <property type="molecule type" value="Genomic_DNA"/>
</dbReference>
<dbReference type="AlphaFoldDB" id="A0A9D4MQD0"/>
<reference evidence="2" key="1">
    <citation type="journal article" date="2019" name="bioRxiv">
        <title>The Genome of the Zebra Mussel, Dreissena polymorpha: A Resource for Invasive Species Research.</title>
        <authorList>
            <person name="McCartney M.A."/>
            <person name="Auch B."/>
            <person name="Kono T."/>
            <person name="Mallez S."/>
            <person name="Zhang Y."/>
            <person name="Obille A."/>
            <person name="Becker A."/>
            <person name="Abrahante J.E."/>
            <person name="Garbe J."/>
            <person name="Badalamenti J.P."/>
            <person name="Herman A."/>
            <person name="Mangelson H."/>
            <person name="Liachko I."/>
            <person name="Sullivan S."/>
            <person name="Sone E.D."/>
            <person name="Koren S."/>
            <person name="Silverstein K.A.T."/>
            <person name="Beckman K.B."/>
            <person name="Gohl D.M."/>
        </authorList>
    </citation>
    <scope>NUCLEOTIDE SEQUENCE</scope>
    <source>
        <strain evidence="2">Duluth1</strain>
        <tissue evidence="2">Whole animal</tissue>
    </source>
</reference>
<evidence type="ECO:0000313" key="3">
    <source>
        <dbReference type="Proteomes" id="UP000828390"/>
    </source>
</evidence>
<sequence>MAEAKEEDDMLQYETTVEALQNKVCSLQSLNEKILSLTDAKSTPDEMLESEEYTFDLEVKLRKFQQYLLQKSTSKDAQVVPTQRCEAQPQENQSRNENSSNSLKLPIILPRPVNNVVPSAGAYQNRKQPDYAVHSIPVVNNAPYLAQQLLTQATPAASLTYKLPRYKYHAIEKHAMGNSAIILPRPDVLLGVGKATIEMCTHSRTRNGRRKTTTGEAWSGVISPKKG</sequence>
<feature type="region of interest" description="Disordered" evidence="1">
    <location>
        <begin position="78"/>
        <end position="104"/>
    </location>
</feature>
<comment type="caution">
    <text evidence="2">The sequence shown here is derived from an EMBL/GenBank/DDBJ whole genome shotgun (WGS) entry which is preliminary data.</text>
</comment>
<evidence type="ECO:0000256" key="1">
    <source>
        <dbReference type="SAM" id="MobiDB-lite"/>
    </source>
</evidence>
<organism evidence="2 3">
    <name type="scientific">Dreissena polymorpha</name>
    <name type="common">Zebra mussel</name>
    <name type="synonym">Mytilus polymorpha</name>
    <dbReference type="NCBI Taxonomy" id="45954"/>
    <lineage>
        <taxon>Eukaryota</taxon>
        <taxon>Metazoa</taxon>
        <taxon>Spiralia</taxon>
        <taxon>Lophotrochozoa</taxon>
        <taxon>Mollusca</taxon>
        <taxon>Bivalvia</taxon>
        <taxon>Autobranchia</taxon>
        <taxon>Heteroconchia</taxon>
        <taxon>Euheterodonta</taxon>
        <taxon>Imparidentia</taxon>
        <taxon>Neoheterodontei</taxon>
        <taxon>Myida</taxon>
        <taxon>Dreissenoidea</taxon>
        <taxon>Dreissenidae</taxon>
        <taxon>Dreissena</taxon>
    </lineage>
</organism>
<evidence type="ECO:0000313" key="2">
    <source>
        <dbReference type="EMBL" id="KAH3880054.1"/>
    </source>
</evidence>
<name>A0A9D4MQD0_DREPO</name>
<protein>
    <submittedName>
        <fullName evidence="2">Uncharacterized protein</fullName>
    </submittedName>
</protein>
<accession>A0A9D4MQD0</accession>